<organism evidence="1 2">
    <name type="scientific">Chaetomium tenue</name>
    <dbReference type="NCBI Taxonomy" id="1854479"/>
    <lineage>
        <taxon>Eukaryota</taxon>
        <taxon>Fungi</taxon>
        <taxon>Dikarya</taxon>
        <taxon>Ascomycota</taxon>
        <taxon>Pezizomycotina</taxon>
        <taxon>Sordariomycetes</taxon>
        <taxon>Sordariomycetidae</taxon>
        <taxon>Sordariales</taxon>
        <taxon>Chaetomiaceae</taxon>
        <taxon>Chaetomium</taxon>
    </lineage>
</organism>
<gene>
    <name evidence="1" type="ORF">F5144DRAFT_612569</name>
</gene>
<accession>A0ACB7P7X0</accession>
<evidence type="ECO:0000313" key="2">
    <source>
        <dbReference type="Proteomes" id="UP000724584"/>
    </source>
</evidence>
<reference evidence="1 2" key="1">
    <citation type="journal article" date="2021" name="Nat. Commun.">
        <title>Genetic determinants of endophytism in the Arabidopsis root mycobiome.</title>
        <authorList>
            <person name="Mesny F."/>
            <person name="Miyauchi S."/>
            <person name="Thiergart T."/>
            <person name="Pickel B."/>
            <person name="Atanasova L."/>
            <person name="Karlsson M."/>
            <person name="Huettel B."/>
            <person name="Barry K.W."/>
            <person name="Haridas S."/>
            <person name="Chen C."/>
            <person name="Bauer D."/>
            <person name="Andreopoulos W."/>
            <person name="Pangilinan J."/>
            <person name="LaButti K."/>
            <person name="Riley R."/>
            <person name="Lipzen A."/>
            <person name="Clum A."/>
            <person name="Drula E."/>
            <person name="Henrissat B."/>
            <person name="Kohler A."/>
            <person name="Grigoriev I.V."/>
            <person name="Martin F.M."/>
            <person name="Hacquard S."/>
        </authorList>
    </citation>
    <scope>NUCLEOTIDE SEQUENCE [LARGE SCALE GENOMIC DNA]</scope>
    <source>
        <strain evidence="1 2">MPI-SDFR-AT-0079</strain>
    </source>
</reference>
<name>A0ACB7P7X0_9PEZI</name>
<dbReference type="EMBL" id="JAGIZQ010000004">
    <property type="protein sequence ID" value="KAH6632035.1"/>
    <property type="molecule type" value="Genomic_DNA"/>
</dbReference>
<sequence>MALEIPEPASAAPAAVAAVDKKAEEDIQGLCAEVLSRPLAKVKLGRSFLAHGGDSLLAIKLMTRCQSMGYTINVQDLLQATSIREFCRCVQHQARDDGSSSPLLNGANDSSRATLSNGPGPSGAAPLDGADTGDHLTPAGGPSSVDQLQALEEGEAQRQGKGMGRRCADDELSPFSLWQEAGRAMRDDGDPFSSTMDEQLRLVAEQCGVPVDMIEDVYPCTPLQEILMAVTAAQPRAYVNRWVYRMPPDLDTARFKESWVLVARAAPLLRTRLVLGSLGTALQVVVREDLRWCSGVTDLSQYLAQDDECSMSYGSPLVRLAIAGSPNSEDGQYVVFTAHHSAYDGWSWAKLFDMAVRTYHQRDDYIPASPPFTRFIRYLDNRDEAAAASFWQSQLGGEPPAPFPNLPKPSYTPNPSQVIIYELTAAPAFADITMSSFLRAAWALAVSSYTGGADVVFACVLSGRTAPVIDVADMLAPTITTVPVRIRIDKAQPVAEYLAAIQQQAISMMPFEHTGLQSIYRHTGARLDLGHLFAVQPAGLWTNVTTPPLGLEVHTAPDSRADGYGLSIECRTGGNADPSVVNVRARFDDTMVSRPFLGRLLARFAHILNRLTDILHDDGVIGDLVSIQEEDAPAGPVSTTVSQIASRASVDVDPVTLQSPSLHRPLKDLLAQLAASPSSLKTGEGEASHFSTPGLAHEGLSQLWDSMSRDEVEDVYFCSPTQQSVLMSQIKDSTTYRVRRICELKSPEARGPVDLDRLLQSWRAVVSRHQILRTIFVQATAGEGHLFYQVALKRCNPQVRVVNQTGPDDAVSVLSQAEPATFVSGQPNHFLTLCATEFGAVNAKLEISHALVDGASLDLVLRDLVAAYEDTLPDSAAPSFGAYVEFLRQKPEAESLAYWTHQLAGAQPCYLPPSATQLMQPTVTSRVGAANVVTAHIGDINIFHGFRDTHRVTVASMVQLAWAIVLARYTGSSDIVFGYVTNDRDVPVSGADEIVGPMFNMMISRIRLDNPSMTVAHAAQQVQCGFLRAFENHRTSCRSIQRALQLPEKGLFNTTASYFSLAPDHAPASGGLRIRNVAMEGFTEYDASLQVLAGDSTMEISLCYSTSFMDEESARLVLENTRHTLLSIAGGIKKKVDELETLSPSDFEKLLQWHPDLSPITNQDCLQQRIRQQCLARPNAQAVCAWDGELSYAELDALSDRLARHLDELEIREDAMVGLCFEKSMWTIVAMLAVIKARGVMVPLGMQLPPQRLSMLLDDTKAPVVLTSKQCASVVEHVETPHKCIINAAFFEKLPEAAGPPARPSPTSERPAVVMYTSGSTGLPKGAVVTHGGLCASLDAHGATVCLDTNTRTLQYAAYTFDASIFEILGTLWFGGCICVVSEEDRMNPNDVARVVRDMEVNFMLLTPTVASILDPTAVPSLRTLALGGEALRPAVVEMWSSHASIFNCYGPTECSIMCAINGPITDKNLSSNIGRSPAAAVWVANQDDYNRLVPIGAAGELLIEGPLLAHGYLHDPERTAAVFITDPDFVSRHEFAKPHRSTPRRMYRTGDLVRQSPVDGSLTYVGRGDGQFKIRGQRLEVGEIEYWAKQAFDQARAVVATLIAPAVRNGAPVLAIVLEVSCQDTPDSTSPFLPLTDALRRSFSALQGNLARALPSFMVPAMYVPAQRMPLTTSGKIDRGQLRNLLNGLGEDQLSQYALVHESRSPGRPLTDSESRLRDLWISVLSTNAAVGPASDFFRLGGDSVTAMRLIAMAAKATPPIRLTIADVFGNLVLENMAKIVAGNSASNTGHVDASSAGGMDVAPFSLMPTPSAAQDMLVRLSIQCGVTPDDIEDAYPCTPLQEGLLALTAREQSAYVGCWVFRMGDGLDVDRFRSAWEKVSEMAVMLRTRIIAGDGAQAGTQVVIRESLPWSTVSSDLEAYLSQNEPDPMGVGRSLMRFTIVSTPLSGRFFVWKAHHSTYDGWSRHKLLQAVGDVYSGKETAAFVPYTRFIKYLRRANAQSEAEKYWRSQLKGDLGSGFPVVPPNHRSRSSSAVSLRIPPAATRSTFTTATLLRAAWALVLSQETGSHDVVFAATLSGRMAPVPGILDMAAPTLATAPVHINTSRNRSVGDYLAAVQQQAVDMIPFEHTGLQNINQMLPGKTLDLNHLFVVQPFADRVGQDSASLFPQGLEPVPYSPVATFHAYPLVVECNTGSEAQDESHDVELEAYFDEMVLPSDKARTIMERFMHVFVQLRAAASSGKTNNPLSHVDMLGPQDLSRIRGWNRWSPAAEPKVDECIHDLVHLKSLAQPDAQAVCAWDGQLTYAELDSLSLSLAHHLVGLGVCPEAPVLMIFEKSLWAVVAHLAILRAGGVVVPAGHNHPVQRIQGIIQATGARVILSSKEYESHRGLVPHILAVNEHLMSGLPSSQLGPACEVVDATNAAFIIFTSGSTGVPKGVVLEHRALVTSLKTHVDLFAGPIAPRALQFASYTFDGSIAETFVPLISGGCVCVPSEEDRVSNLAAAMESMRVSLACLTPTVAGFLQPETVPSLETLLFVGEALKREVVARWVGGGVQTWNAYGPSECSITSTCSRISNASEVPSIGTAVAGSNAWVVDPVDHHCLIPVGVPGELLIEGPLLARGYLGDDEKTAAAFVTDPAWLECFDFGPRLGRRFYRTGDLVRQTPDGSLVYLERRDTQVKLHGQRLEIGEIEHWVKEILGAQASSAVAGLLTREGDNACPSESVLAVAVEMDHHAESGAGPEQDERGESPFYVLPLSDDQRELFAQLRASLSKVLPSYMVPHMYIPVDKLPMTDSGKLNRRVVWATIQQSRRLSHYSMATNRTKVVPNTHTGRQLQQLWAAALRISPQEIGAGDDFFLSGGDSVSAMRLITKARGNTQMPLTVADIFQHPVLADLAKVLDSRHADNAHQQLGYRPFSTIRVADAGSFVAQFIQPLLLDGGHAVDAAPATDSQCFSVVMSLRPTRDYTAHITLTREGPCEVEKWRESCWELIRRHETLRTAYVFVEEQLFQAVLQAWQPAIAHFETDDASIDDFTRDLIARDMNRPLCLGRPFVEFAIVASPSQHRILFRICHSDYDKMSIFIRDFVFTLQGSPEKQRQTRPYWRDFLQGASMPRISPPQLLRPSELILHTVRNVSVPSPSLRPGEHTMGATLMRAAWGLTLSRYTGMADVTFGDIISGRSGSGSEAVRSTGCFANFVVARIVVRADASVRDLLDAAQAQHVGRLPHETVGFRELLGNRGKVAAEDLHFTTRINHIDHQTQWDTTVGDDIYQTTLGVAKGFQDATDLYLMSQSHPNHIELKFMHRDGAISAEEAEQILSCLCAAVELLATPSSQPMRLGELELGPCSNSWPVAGNGSVALGIGQPNEEEDCGV</sequence>
<evidence type="ECO:0000313" key="1">
    <source>
        <dbReference type="EMBL" id="KAH6632035.1"/>
    </source>
</evidence>
<dbReference type="Proteomes" id="UP000724584">
    <property type="component" value="Unassembled WGS sequence"/>
</dbReference>
<keyword evidence="2" id="KW-1185">Reference proteome</keyword>
<proteinExistence type="predicted"/>
<comment type="caution">
    <text evidence="1">The sequence shown here is derived from an EMBL/GenBank/DDBJ whole genome shotgun (WGS) entry which is preliminary data.</text>
</comment>
<protein>
    <submittedName>
        <fullName evidence="1">Uncharacterized protein</fullName>
    </submittedName>
</protein>